<dbReference type="SUPFAM" id="SSF50985">
    <property type="entry name" value="RCC1/BLIP-II"/>
    <property type="match status" value="3"/>
</dbReference>
<dbReference type="GO" id="GO:0005085">
    <property type="term" value="F:guanyl-nucleotide exchange factor activity"/>
    <property type="evidence" value="ECO:0007669"/>
    <property type="project" value="TreeGrafter"/>
</dbReference>
<evidence type="ECO:0000313" key="3">
    <source>
        <dbReference type="Proteomes" id="UP000466442"/>
    </source>
</evidence>
<proteinExistence type="predicted"/>
<evidence type="ECO:0000256" key="1">
    <source>
        <dbReference type="PROSITE-ProRule" id="PRU00235"/>
    </source>
</evidence>
<accession>A0A8S9XKJ3</accession>
<sequence length="1112" mass="122391">MSSSPTPPTITYPTTKEELDDIIRQQLTLPRNQLVDRPFMRRLTGAELENVKFIKVFRCQFGSGTIFITTDDQVFGVGKNSHNVNILGLTGRYYRCEDVDRPVRIEKLSGKRIQAIRVGGIVGAALDHEGKLYWWGKDLKRKNEVMIPQLISEDARFSSVSCGHSIVAALDKNGHVYVWGSYSYEGSPHTMTKLDVEGVVGVSCGEMHVAMLTEAGRVNTWGDGSNGQRGDAYGKGSGVERDTVNSLNLDFKCVAVICGTASTFCISSSGDLWACGENGTGSGVLGVQNQDFHVNTPEKVLVPGKTIFHTAVWNICSQTIFSAFTTSGLFWWCERSFYSPGCEASRLAPCQTVAELLNAFSSPHDWMVYVSQDIPSSSASSLVDDSQRHLNTSPQAKLVSRPNMIKLTGVELHYVRAFKVCDAAGGKGTLMITTEDEVFGIGRNSQKINILGLTGRYYRCDAVNRPVRVDKLSKKSIREIRVGGTLGAALDVDGKLYWWGQDLANKEEVMLPQLATNKLKFQAVSCGAEMMAALDVRGDVYVWGRFRDMGSHYYMKHLEVEDSIVSLSCGHHHLAMASATGMVFTWGIGSDGQRGYSPHPSSADNDTVKKVILDYPCKTVICGTYGTFCLTTTGELWACGGNGTHSGILAVDNEEYRGPLCVAHLHSATYLGTLPRVQPQAKLVRRPYMMKLTGAELHDVRAFKVFDADCGRGTFMITTEDEVFGIGRNSQKINILGLTGRYYRCDAVNRPVRVDKLSKKSIQEIRVGGTLGAALDVDGKLYWWGQDLANKEEVMLPQLATNKLKFQAVSCGAEMIAALDVGGDVYVWGRFRDMGSHYYMKHLEVEDSIVSLTCGHHHLAMASATGMVFTWGIGDDGQRGYSLHPSSTDNDTVKKVILDYPCKTVICGTYGTFCLTTTGELWACGGNGTHCGILGVNNKDYEVYIPEKVCLPGKVITINAMWNCSSQTIYSSLTTEGLYWWCEKGYGGPSLVNDDKTVAELLNVFSSPHDSMILVDRRHSAPSDKFHSIHVLDAFQHLEIGLVVRIEVENWEYKIKISKLALQKKFLYLGRRFFTQQCGIVVGTPDFLLSKQVDSSGGVNVPSTLLAVKHPD</sequence>
<dbReference type="Proteomes" id="UP000466442">
    <property type="component" value="Unassembled WGS sequence"/>
</dbReference>
<comment type="caution">
    <text evidence="2">The sequence shown here is derived from an EMBL/GenBank/DDBJ whole genome shotgun (WGS) entry which is preliminary data.</text>
</comment>
<dbReference type="EMBL" id="WIXP02000007">
    <property type="protein sequence ID" value="KAF6208576.1"/>
    <property type="molecule type" value="Genomic_DNA"/>
</dbReference>
<dbReference type="OrthoDB" id="5370059at2759"/>
<evidence type="ECO:0000313" key="2">
    <source>
        <dbReference type="EMBL" id="KAF6208576.1"/>
    </source>
</evidence>
<dbReference type="AlphaFoldDB" id="A0A8S9XKJ3"/>
<organism evidence="2 3">
    <name type="scientific">Apolygus lucorum</name>
    <name type="common">Small green plant bug</name>
    <name type="synonym">Lygocoris lucorum</name>
    <dbReference type="NCBI Taxonomy" id="248454"/>
    <lineage>
        <taxon>Eukaryota</taxon>
        <taxon>Metazoa</taxon>
        <taxon>Ecdysozoa</taxon>
        <taxon>Arthropoda</taxon>
        <taxon>Hexapoda</taxon>
        <taxon>Insecta</taxon>
        <taxon>Pterygota</taxon>
        <taxon>Neoptera</taxon>
        <taxon>Paraneoptera</taxon>
        <taxon>Hemiptera</taxon>
        <taxon>Heteroptera</taxon>
        <taxon>Panheteroptera</taxon>
        <taxon>Cimicomorpha</taxon>
        <taxon>Miridae</taxon>
        <taxon>Mirini</taxon>
        <taxon>Apolygus</taxon>
    </lineage>
</organism>
<reference evidence="2" key="1">
    <citation type="journal article" date="2021" name="Mol. Ecol. Resour.">
        <title>Apolygus lucorum genome provides insights into omnivorousness and mesophyll feeding.</title>
        <authorList>
            <person name="Liu Y."/>
            <person name="Liu H."/>
            <person name="Wang H."/>
            <person name="Huang T."/>
            <person name="Liu B."/>
            <person name="Yang B."/>
            <person name="Yin L."/>
            <person name="Li B."/>
            <person name="Zhang Y."/>
            <person name="Zhang S."/>
            <person name="Jiang F."/>
            <person name="Zhang X."/>
            <person name="Ren Y."/>
            <person name="Wang B."/>
            <person name="Wang S."/>
            <person name="Lu Y."/>
            <person name="Wu K."/>
            <person name="Fan W."/>
            <person name="Wang G."/>
        </authorList>
    </citation>
    <scope>NUCLEOTIDE SEQUENCE</scope>
    <source>
        <strain evidence="2">12Hb</strain>
    </source>
</reference>
<dbReference type="Pfam" id="PF13540">
    <property type="entry name" value="RCC1_2"/>
    <property type="match status" value="1"/>
</dbReference>
<dbReference type="PANTHER" id="PTHR45982">
    <property type="entry name" value="REGULATOR OF CHROMOSOME CONDENSATION"/>
    <property type="match status" value="1"/>
</dbReference>
<dbReference type="Gene3D" id="2.130.10.30">
    <property type="entry name" value="Regulator of chromosome condensation 1/beta-lactamase-inhibitor protein II"/>
    <property type="match status" value="5"/>
</dbReference>
<gene>
    <name evidence="2" type="ORF">GE061_017034</name>
</gene>
<name>A0A8S9XKJ3_APOLU</name>
<evidence type="ECO:0008006" key="4">
    <source>
        <dbReference type="Google" id="ProtNLM"/>
    </source>
</evidence>
<dbReference type="InterPro" id="IPR051553">
    <property type="entry name" value="Ran_GTPase-activating"/>
</dbReference>
<dbReference type="GO" id="GO:0005737">
    <property type="term" value="C:cytoplasm"/>
    <property type="evidence" value="ECO:0007669"/>
    <property type="project" value="TreeGrafter"/>
</dbReference>
<dbReference type="InterPro" id="IPR009091">
    <property type="entry name" value="RCC1/BLIP-II"/>
</dbReference>
<protein>
    <recommendedName>
        <fullName evidence="4">PHR domain-containing protein</fullName>
    </recommendedName>
</protein>
<feature type="repeat" description="RCC1" evidence="1">
    <location>
        <begin position="174"/>
        <end position="215"/>
    </location>
</feature>
<feature type="repeat" description="RCC1" evidence="1">
    <location>
        <begin position="436"/>
        <end position="493"/>
    </location>
</feature>
<feature type="repeat" description="RCC1" evidence="1">
    <location>
        <begin position="581"/>
        <end position="633"/>
    </location>
</feature>
<dbReference type="PROSITE" id="PS50012">
    <property type="entry name" value="RCC1_3"/>
    <property type="match status" value="5"/>
</dbReference>
<dbReference type="InterPro" id="IPR000408">
    <property type="entry name" value="Reg_chr_condens"/>
</dbReference>
<feature type="repeat" description="RCC1" evidence="1">
    <location>
        <begin position="866"/>
        <end position="918"/>
    </location>
</feature>
<keyword evidence="3" id="KW-1185">Reference proteome</keyword>
<feature type="repeat" description="RCC1" evidence="1">
    <location>
        <begin position="721"/>
        <end position="778"/>
    </location>
</feature>
<dbReference type="PANTHER" id="PTHR45982:SF1">
    <property type="entry name" value="REGULATOR OF CHROMOSOME CONDENSATION"/>
    <property type="match status" value="1"/>
</dbReference>